<evidence type="ECO:0000256" key="2">
    <source>
        <dbReference type="ARBA" id="ARBA00022605"/>
    </source>
</evidence>
<dbReference type="Pfam" id="PF05173">
    <property type="entry name" value="DapB_C"/>
    <property type="match status" value="1"/>
</dbReference>
<evidence type="ECO:0000313" key="16">
    <source>
        <dbReference type="Proteomes" id="UP000664265"/>
    </source>
</evidence>
<comment type="pathway">
    <text evidence="8">Amino-acid biosynthesis; L-lysine biosynthesis via DAP pathway; (S)-tetrahydrodipicolinate from L-aspartate: step 4/4.</text>
</comment>
<evidence type="ECO:0000256" key="3">
    <source>
        <dbReference type="ARBA" id="ARBA00022857"/>
    </source>
</evidence>
<comment type="caution">
    <text evidence="15">The sequence shown here is derived from an EMBL/GenBank/DDBJ whole genome shotgun (WGS) entry which is preliminary data.</text>
</comment>
<keyword evidence="7" id="KW-0457">Lysine biosynthesis</keyword>
<dbReference type="EMBL" id="JAERMS010000023">
    <property type="protein sequence ID" value="MBO1363674.1"/>
    <property type="molecule type" value="Genomic_DNA"/>
</dbReference>
<keyword evidence="4" id="KW-0220">Diaminopimelate biosynthesis</keyword>
<proteinExistence type="inferred from homology"/>
<dbReference type="CDD" id="cd02274">
    <property type="entry name" value="DHDPR_N"/>
    <property type="match status" value="1"/>
</dbReference>
<keyword evidence="2" id="KW-0028">Amino-acid biosynthesis</keyword>
<name>A0ABS3M6B2_9BACT</name>
<keyword evidence="3" id="KW-0521">NADP</keyword>
<dbReference type="SUPFAM" id="SSF51735">
    <property type="entry name" value="NAD(P)-binding Rossmann-fold domains"/>
    <property type="match status" value="1"/>
</dbReference>
<dbReference type="InterPro" id="IPR023940">
    <property type="entry name" value="DHDPR_bac"/>
</dbReference>
<feature type="domain" description="Dihydrodipicolinate reductase C-terminal" evidence="14">
    <location>
        <begin position="107"/>
        <end position="248"/>
    </location>
</feature>
<dbReference type="InterPro" id="IPR000846">
    <property type="entry name" value="DapB_N"/>
</dbReference>
<dbReference type="InterPro" id="IPR022663">
    <property type="entry name" value="DapB_C"/>
</dbReference>
<dbReference type="PIRSF" id="PIRSF000161">
    <property type="entry name" value="DHPR"/>
    <property type="match status" value="1"/>
</dbReference>
<dbReference type="GO" id="GO:0008839">
    <property type="term" value="F:4-hydroxy-tetrahydrodipicolinate reductase"/>
    <property type="evidence" value="ECO:0007669"/>
    <property type="project" value="UniProtKB-EC"/>
</dbReference>
<dbReference type="Gene3D" id="3.40.50.720">
    <property type="entry name" value="NAD(P)-binding Rossmann-like Domain"/>
    <property type="match status" value="1"/>
</dbReference>
<evidence type="ECO:0000313" key="15">
    <source>
        <dbReference type="EMBL" id="MBO1363674.1"/>
    </source>
</evidence>
<accession>A0ABS3M6B2</accession>
<protein>
    <recommendedName>
        <fullName evidence="9 12">4-hydroxy-tetrahydrodipicolinate reductase</fullName>
        <ecNumber evidence="9 12">1.17.1.8</ecNumber>
    </recommendedName>
</protein>
<keyword evidence="6" id="KW-0520">NAD</keyword>
<evidence type="ECO:0000256" key="4">
    <source>
        <dbReference type="ARBA" id="ARBA00022915"/>
    </source>
</evidence>
<dbReference type="InterPro" id="IPR036291">
    <property type="entry name" value="NAD(P)-bd_dom_sf"/>
</dbReference>
<comment type="catalytic activity">
    <reaction evidence="11">
        <text>(S)-2,3,4,5-tetrahydrodipicolinate + NAD(+) + H2O = (2S,4S)-4-hydroxy-2,3,4,5-tetrahydrodipicolinate + NADH + H(+)</text>
        <dbReference type="Rhea" id="RHEA:35323"/>
        <dbReference type="ChEBI" id="CHEBI:15377"/>
        <dbReference type="ChEBI" id="CHEBI:15378"/>
        <dbReference type="ChEBI" id="CHEBI:16845"/>
        <dbReference type="ChEBI" id="CHEBI:57540"/>
        <dbReference type="ChEBI" id="CHEBI:57945"/>
        <dbReference type="ChEBI" id="CHEBI:67139"/>
        <dbReference type="EC" id="1.17.1.8"/>
    </reaction>
</comment>
<dbReference type="RefSeq" id="WP_107581474.1">
    <property type="nucleotide sequence ID" value="NZ_JAERMS010000023.1"/>
</dbReference>
<evidence type="ECO:0000256" key="11">
    <source>
        <dbReference type="ARBA" id="ARBA00049396"/>
    </source>
</evidence>
<sequence>MKIALIGYGKMGHMIEDIALQRGHEIVCRIDVDNPEAFDSPAFAGADVAIEFTNPMAAYDNYLKAFKHGVKVVSGSTGWMKEHGDDVKKLCTEGGHTLFWASNFSVGVAIFSAVNRFLAKIMNGFPAYNVCMQETHHVHKLDAPSGTAITLAEEIVENIDRKKDWKRGVTYWTSDRHEDAGDPITEDDLVINCVRDGEVPGIHTVMYDSEADMITIEHDAHSRKGFALGAVLAAEYTLNHQGLLTTSDLFKF</sequence>
<comment type="catalytic activity">
    <reaction evidence="10">
        <text>(S)-2,3,4,5-tetrahydrodipicolinate + NADP(+) + H2O = (2S,4S)-4-hydroxy-2,3,4,5-tetrahydrodipicolinate + NADPH + H(+)</text>
        <dbReference type="Rhea" id="RHEA:35331"/>
        <dbReference type="ChEBI" id="CHEBI:15377"/>
        <dbReference type="ChEBI" id="CHEBI:15378"/>
        <dbReference type="ChEBI" id="CHEBI:16845"/>
        <dbReference type="ChEBI" id="CHEBI:57783"/>
        <dbReference type="ChEBI" id="CHEBI:58349"/>
        <dbReference type="ChEBI" id="CHEBI:67139"/>
        <dbReference type="EC" id="1.17.1.8"/>
    </reaction>
</comment>
<gene>
    <name evidence="15" type="primary">dapB</name>
    <name evidence="15" type="ORF">JHU38_07810</name>
</gene>
<dbReference type="EC" id="1.17.1.8" evidence="9 12"/>
<comment type="similarity">
    <text evidence="1">Belongs to the DapB family.</text>
</comment>
<evidence type="ECO:0000256" key="6">
    <source>
        <dbReference type="ARBA" id="ARBA00023027"/>
    </source>
</evidence>
<evidence type="ECO:0000256" key="9">
    <source>
        <dbReference type="ARBA" id="ARBA00038983"/>
    </source>
</evidence>
<feature type="domain" description="Dihydrodipicolinate reductase N-terminal" evidence="13">
    <location>
        <begin position="1"/>
        <end position="104"/>
    </location>
</feature>
<evidence type="ECO:0000256" key="10">
    <source>
        <dbReference type="ARBA" id="ARBA00049080"/>
    </source>
</evidence>
<evidence type="ECO:0000259" key="14">
    <source>
        <dbReference type="Pfam" id="PF05173"/>
    </source>
</evidence>
<dbReference type="Pfam" id="PF01113">
    <property type="entry name" value="DapB_N"/>
    <property type="match status" value="1"/>
</dbReference>
<evidence type="ECO:0000256" key="8">
    <source>
        <dbReference type="ARBA" id="ARBA00037922"/>
    </source>
</evidence>
<evidence type="ECO:0000256" key="12">
    <source>
        <dbReference type="NCBIfam" id="TIGR00036"/>
    </source>
</evidence>
<dbReference type="Proteomes" id="UP000664265">
    <property type="component" value="Unassembled WGS sequence"/>
</dbReference>
<reference evidence="15 16" key="1">
    <citation type="submission" date="2021-01" db="EMBL/GenBank/DDBJ databases">
        <title>Prevotella A2931 sp. nov.</title>
        <authorList>
            <person name="Buhl M."/>
            <person name="Oberhettinger P."/>
        </authorList>
    </citation>
    <scope>NUCLEOTIDE SEQUENCE [LARGE SCALE GENOMIC DNA]</scope>
    <source>
        <strain evidence="15 16">A2931</strain>
    </source>
</reference>
<organism evidence="15 16">
    <name type="scientific">Prevotella illustrans</name>
    <dbReference type="NCBI Taxonomy" id="2800387"/>
    <lineage>
        <taxon>Bacteria</taxon>
        <taxon>Pseudomonadati</taxon>
        <taxon>Bacteroidota</taxon>
        <taxon>Bacteroidia</taxon>
        <taxon>Bacteroidales</taxon>
        <taxon>Prevotellaceae</taxon>
        <taxon>Prevotella</taxon>
    </lineage>
</organism>
<evidence type="ECO:0000256" key="1">
    <source>
        <dbReference type="ARBA" id="ARBA00006642"/>
    </source>
</evidence>
<keyword evidence="16" id="KW-1185">Reference proteome</keyword>
<evidence type="ECO:0000256" key="7">
    <source>
        <dbReference type="ARBA" id="ARBA00023154"/>
    </source>
</evidence>
<dbReference type="PANTHER" id="PTHR20836:SF0">
    <property type="entry name" value="4-HYDROXY-TETRAHYDRODIPICOLINATE REDUCTASE 1, CHLOROPLASTIC-RELATED"/>
    <property type="match status" value="1"/>
</dbReference>
<evidence type="ECO:0000259" key="13">
    <source>
        <dbReference type="Pfam" id="PF01113"/>
    </source>
</evidence>
<dbReference type="SUPFAM" id="SSF55347">
    <property type="entry name" value="Glyceraldehyde-3-phosphate dehydrogenase-like, C-terminal domain"/>
    <property type="match status" value="1"/>
</dbReference>
<dbReference type="PANTHER" id="PTHR20836">
    <property type="entry name" value="DIHYDRODIPICOLINATE REDUCTASE"/>
    <property type="match status" value="1"/>
</dbReference>
<dbReference type="NCBIfam" id="TIGR00036">
    <property type="entry name" value="dapB"/>
    <property type="match status" value="1"/>
</dbReference>
<dbReference type="Gene3D" id="3.30.360.10">
    <property type="entry name" value="Dihydrodipicolinate Reductase, domain 2"/>
    <property type="match status" value="1"/>
</dbReference>
<keyword evidence="5 15" id="KW-0560">Oxidoreductase</keyword>
<evidence type="ECO:0000256" key="5">
    <source>
        <dbReference type="ARBA" id="ARBA00023002"/>
    </source>
</evidence>